<name>A0A3B0A0A4_9ACTN</name>
<dbReference type="Pfam" id="PF00581">
    <property type="entry name" value="Rhodanese"/>
    <property type="match status" value="1"/>
</dbReference>
<feature type="domain" description="Rhodanese" evidence="2">
    <location>
        <begin position="22"/>
        <end position="112"/>
    </location>
</feature>
<dbReference type="Pfam" id="PF11127">
    <property type="entry name" value="YgaP-like_TM"/>
    <property type="match status" value="1"/>
</dbReference>
<dbReference type="OrthoDB" id="9800872at2"/>
<keyword evidence="4" id="KW-1185">Reference proteome</keyword>
<feature type="transmembrane region" description="Helical" evidence="1">
    <location>
        <begin position="123"/>
        <end position="141"/>
    </location>
</feature>
<dbReference type="Gene3D" id="3.40.250.10">
    <property type="entry name" value="Rhodanese-like domain"/>
    <property type="match status" value="1"/>
</dbReference>
<feature type="transmembrane region" description="Helical" evidence="1">
    <location>
        <begin position="147"/>
        <end position="170"/>
    </location>
</feature>
<dbReference type="RefSeq" id="WP_120781893.1">
    <property type="nucleotide sequence ID" value="NZ_JBHLUP010000002.1"/>
</dbReference>
<evidence type="ECO:0000256" key="1">
    <source>
        <dbReference type="SAM" id="Phobius"/>
    </source>
</evidence>
<accession>A0A3B0A0A4</accession>
<keyword evidence="1" id="KW-0812">Transmembrane</keyword>
<sequence length="200" mass="21205">MTTTPTSPGTLDTATLRELIAAGRTPRLLDVRTPGEFETSHIPGSYNVPLDLLTEHREELRRHLDEDVVLICRSGARAAQARRALADVGLPNLRVLDGGIMAWQAGHAPISQGRPRWDLERQVRLVAGAIVLASVVASVFVPGLKWVAGFIGAGLTVAALTNTCAMGMLLAKLPYNRGATCDLGTVIGQLGGESAARRPA</sequence>
<keyword evidence="1" id="KW-0472">Membrane</keyword>
<dbReference type="GO" id="GO:0004792">
    <property type="term" value="F:thiosulfate-cyanide sulfurtransferase activity"/>
    <property type="evidence" value="ECO:0007669"/>
    <property type="project" value="TreeGrafter"/>
</dbReference>
<dbReference type="CDD" id="cd00158">
    <property type="entry name" value="RHOD"/>
    <property type="match status" value="1"/>
</dbReference>
<dbReference type="PANTHER" id="PTHR44086">
    <property type="entry name" value="THIOSULFATE SULFURTRANSFERASE RDL2, MITOCHONDRIAL-RELATED"/>
    <property type="match status" value="1"/>
</dbReference>
<dbReference type="PROSITE" id="PS50206">
    <property type="entry name" value="RHODANESE_3"/>
    <property type="match status" value="1"/>
</dbReference>
<organism evidence="3 4">
    <name type="scientific">Micromonospora costi</name>
    <dbReference type="NCBI Taxonomy" id="1530042"/>
    <lineage>
        <taxon>Bacteria</taxon>
        <taxon>Bacillati</taxon>
        <taxon>Actinomycetota</taxon>
        <taxon>Actinomycetes</taxon>
        <taxon>Micromonosporales</taxon>
        <taxon>Micromonosporaceae</taxon>
        <taxon>Micromonospora</taxon>
    </lineage>
</organism>
<keyword evidence="1" id="KW-1133">Transmembrane helix</keyword>
<evidence type="ECO:0000313" key="3">
    <source>
        <dbReference type="EMBL" id="RKN52986.1"/>
    </source>
</evidence>
<proteinExistence type="predicted"/>
<evidence type="ECO:0000259" key="2">
    <source>
        <dbReference type="PROSITE" id="PS50206"/>
    </source>
</evidence>
<gene>
    <name evidence="3" type="ORF">D7193_24650</name>
</gene>
<dbReference type="InterPro" id="IPR001763">
    <property type="entry name" value="Rhodanese-like_dom"/>
</dbReference>
<dbReference type="AlphaFoldDB" id="A0A3B0A0A4"/>
<dbReference type="EMBL" id="RBAN01000004">
    <property type="protein sequence ID" value="RKN52986.1"/>
    <property type="molecule type" value="Genomic_DNA"/>
</dbReference>
<dbReference type="SUPFAM" id="SSF52821">
    <property type="entry name" value="Rhodanese/Cell cycle control phosphatase"/>
    <property type="match status" value="1"/>
</dbReference>
<dbReference type="Proteomes" id="UP000279968">
    <property type="component" value="Unassembled WGS sequence"/>
</dbReference>
<dbReference type="PANTHER" id="PTHR44086:SF10">
    <property type="entry name" value="THIOSULFATE SULFURTRANSFERASE_RHODANESE-LIKE DOMAIN-CONTAINING PROTEIN 3"/>
    <property type="match status" value="1"/>
</dbReference>
<dbReference type="InterPro" id="IPR036873">
    <property type="entry name" value="Rhodanese-like_dom_sf"/>
</dbReference>
<reference evidence="3 4" key="1">
    <citation type="journal article" date="2015" name="Int. J. Syst. Evol. Microbiol.">
        <title>Micromonospora costi sp. nov., isolated from a leaf of Costus speciosus.</title>
        <authorList>
            <person name="Thawai C."/>
        </authorList>
    </citation>
    <scope>NUCLEOTIDE SEQUENCE [LARGE SCALE GENOMIC DNA]</scope>
    <source>
        <strain evidence="3 4">CS1-12</strain>
    </source>
</reference>
<dbReference type="InterPro" id="IPR021309">
    <property type="entry name" value="YgaP-like_TM"/>
</dbReference>
<dbReference type="SMART" id="SM00450">
    <property type="entry name" value="RHOD"/>
    <property type="match status" value="1"/>
</dbReference>
<protein>
    <submittedName>
        <fullName evidence="3">DUF2892 domain-containing protein</fullName>
    </submittedName>
</protein>
<evidence type="ECO:0000313" key="4">
    <source>
        <dbReference type="Proteomes" id="UP000279968"/>
    </source>
</evidence>
<dbReference type="Gene3D" id="6.10.140.1340">
    <property type="match status" value="1"/>
</dbReference>
<comment type="caution">
    <text evidence="3">The sequence shown here is derived from an EMBL/GenBank/DDBJ whole genome shotgun (WGS) entry which is preliminary data.</text>
</comment>